<name>A0A8H7ZBH6_AJECA</name>
<proteinExistence type="predicted"/>
<comment type="caution">
    <text evidence="1">The sequence shown here is derived from an EMBL/GenBank/DDBJ whole genome shotgun (WGS) entry which is preliminary data.</text>
</comment>
<sequence length="61" mass="7099">MYGKNIIITRIFAGAMSPSCSFIFRELRVQAATHAVFQNIALHADFMWSQFWKWRMTDGSI</sequence>
<reference evidence="1 2" key="1">
    <citation type="submission" date="2021-01" db="EMBL/GenBank/DDBJ databases">
        <title>Chromosome-level genome assembly of a human fungal pathogen reveals clustering of transcriptionally co-regulated genes.</title>
        <authorList>
            <person name="Voorhies M."/>
            <person name="Cohen S."/>
            <person name="Shea T.P."/>
            <person name="Petrus S."/>
            <person name="Munoz J.F."/>
            <person name="Poplawski S."/>
            <person name="Goldman W.E."/>
            <person name="Michael T."/>
            <person name="Cuomo C.A."/>
            <person name="Sil A."/>
            <person name="Beyhan S."/>
        </authorList>
    </citation>
    <scope>NUCLEOTIDE SEQUENCE [LARGE SCALE GENOMIC DNA]</scope>
    <source>
        <strain evidence="1 2">G184AR</strain>
    </source>
</reference>
<evidence type="ECO:0000313" key="1">
    <source>
        <dbReference type="EMBL" id="KAG5304708.1"/>
    </source>
</evidence>
<dbReference type="Proteomes" id="UP000670092">
    <property type="component" value="Unassembled WGS sequence"/>
</dbReference>
<evidence type="ECO:0000313" key="2">
    <source>
        <dbReference type="Proteomes" id="UP000670092"/>
    </source>
</evidence>
<dbReference type="VEuPathDB" id="FungiDB:I7I52_03130"/>
<protein>
    <submittedName>
        <fullName evidence="1">Uncharacterized protein</fullName>
    </submittedName>
</protein>
<dbReference type="AlphaFoldDB" id="A0A8H7ZBH6"/>
<organism evidence="1 2">
    <name type="scientific">Ajellomyces capsulatus</name>
    <name type="common">Darling's disease fungus</name>
    <name type="synonym">Histoplasma capsulatum</name>
    <dbReference type="NCBI Taxonomy" id="5037"/>
    <lineage>
        <taxon>Eukaryota</taxon>
        <taxon>Fungi</taxon>
        <taxon>Dikarya</taxon>
        <taxon>Ascomycota</taxon>
        <taxon>Pezizomycotina</taxon>
        <taxon>Eurotiomycetes</taxon>
        <taxon>Eurotiomycetidae</taxon>
        <taxon>Onygenales</taxon>
        <taxon>Ajellomycetaceae</taxon>
        <taxon>Histoplasma</taxon>
    </lineage>
</organism>
<accession>A0A8H7ZBH6</accession>
<gene>
    <name evidence="1" type="ORF">I7I52_03130</name>
</gene>
<dbReference type="EMBL" id="JAEVHI010000001">
    <property type="protein sequence ID" value="KAG5304708.1"/>
    <property type="molecule type" value="Genomic_DNA"/>
</dbReference>